<evidence type="ECO:0000313" key="3">
    <source>
        <dbReference type="Proteomes" id="UP000281498"/>
    </source>
</evidence>
<feature type="transmembrane region" description="Helical" evidence="1">
    <location>
        <begin position="44"/>
        <end position="62"/>
    </location>
</feature>
<proteinExistence type="predicted"/>
<sequence>MSIKKSLAYLVYTIFLLGLFIYIGELILDIEAEVSTSAGLTPLYFFPLVYFPLGLLLGLPIYSTI</sequence>
<keyword evidence="1" id="KW-0812">Transmembrane</keyword>
<reference evidence="2 3" key="1">
    <citation type="submission" date="2017-10" db="EMBL/GenBank/DDBJ databases">
        <title>Bacillus sp. nov., a halophilic bacterium isolated from a Keqin Lake.</title>
        <authorList>
            <person name="Wang H."/>
        </authorList>
    </citation>
    <scope>NUCLEOTIDE SEQUENCE [LARGE SCALE GENOMIC DNA]</scope>
    <source>
        <strain evidence="2 3">KCTC 13187</strain>
    </source>
</reference>
<dbReference type="RefSeq" id="WP_110937296.1">
    <property type="nucleotide sequence ID" value="NZ_KZ614146.1"/>
</dbReference>
<keyword evidence="1" id="KW-1133">Transmembrane helix</keyword>
<protein>
    <submittedName>
        <fullName evidence="2">Uncharacterized protein</fullName>
    </submittedName>
</protein>
<accession>A0A3A9K3J1</accession>
<comment type="caution">
    <text evidence="2">The sequence shown here is derived from an EMBL/GenBank/DDBJ whole genome shotgun (WGS) entry which is preliminary data.</text>
</comment>
<name>A0A3A9K3J1_9BACI</name>
<gene>
    <name evidence="2" type="ORF">CR203_11960</name>
</gene>
<dbReference type="Proteomes" id="UP000281498">
    <property type="component" value="Unassembled WGS sequence"/>
</dbReference>
<organism evidence="2 3">
    <name type="scientific">Salipaludibacillus neizhouensis</name>
    <dbReference type="NCBI Taxonomy" id="885475"/>
    <lineage>
        <taxon>Bacteria</taxon>
        <taxon>Bacillati</taxon>
        <taxon>Bacillota</taxon>
        <taxon>Bacilli</taxon>
        <taxon>Bacillales</taxon>
        <taxon>Bacillaceae</taxon>
    </lineage>
</organism>
<dbReference type="AlphaFoldDB" id="A0A3A9K3J1"/>
<keyword evidence="1" id="KW-0472">Membrane</keyword>
<feature type="transmembrane region" description="Helical" evidence="1">
    <location>
        <begin position="7"/>
        <end position="24"/>
    </location>
</feature>
<keyword evidence="3" id="KW-1185">Reference proteome</keyword>
<dbReference type="EMBL" id="PDOE01000004">
    <property type="protein sequence ID" value="RKL67217.1"/>
    <property type="molecule type" value="Genomic_DNA"/>
</dbReference>
<evidence type="ECO:0000256" key="1">
    <source>
        <dbReference type="SAM" id="Phobius"/>
    </source>
</evidence>
<evidence type="ECO:0000313" key="2">
    <source>
        <dbReference type="EMBL" id="RKL67217.1"/>
    </source>
</evidence>